<evidence type="ECO:0000313" key="3">
    <source>
        <dbReference type="Proteomes" id="UP001141806"/>
    </source>
</evidence>
<dbReference type="InterPro" id="IPR021641">
    <property type="entry name" value="DUF3245"/>
</dbReference>
<comment type="caution">
    <text evidence="2">The sequence shown here is derived from an EMBL/GenBank/DDBJ whole genome shotgun (WGS) entry which is preliminary data.</text>
</comment>
<gene>
    <name evidence="2" type="ORF">NE237_013746</name>
</gene>
<dbReference type="AlphaFoldDB" id="A0A9Q0H2A4"/>
<dbReference type="EMBL" id="JAMYWD010000011">
    <property type="protein sequence ID" value="KAJ4956963.1"/>
    <property type="molecule type" value="Genomic_DNA"/>
</dbReference>
<keyword evidence="3" id="KW-1185">Reference proteome</keyword>
<dbReference type="PANTHER" id="PTHR35741">
    <property type="entry name" value="FACTOR CWC22-LIKE PROTEIN, PUTATIVE (DUF3245)-RELATED"/>
    <property type="match status" value="1"/>
</dbReference>
<feature type="compositionally biased region" description="Basic and acidic residues" evidence="1">
    <location>
        <begin position="76"/>
        <end position="89"/>
    </location>
</feature>
<evidence type="ECO:0000313" key="2">
    <source>
        <dbReference type="EMBL" id="KAJ4956963.1"/>
    </source>
</evidence>
<organism evidence="2 3">
    <name type="scientific">Protea cynaroides</name>
    <dbReference type="NCBI Taxonomy" id="273540"/>
    <lineage>
        <taxon>Eukaryota</taxon>
        <taxon>Viridiplantae</taxon>
        <taxon>Streptophyta</taxon>
        <taxon>Embryophyta</taxon>
        <taxon>Tracheophyta</taxon>
        <taxon>Spermatophyta</taxon>
        <taxon>Magnoliopsida</taxon>
        <taxon>Proteales</taxon>
        <taxon>Proteaceae</taxon>
        <taxon>Protea</taxon>
    </lineage>
</organism>
<feature type="compositionally biased region" description="Acidic residues" evidence="1">
    <location>
        <begin position="99"/>
        <end position="109"/>
    </location>
</feature>
<dbReference type="Proteomes" id="UP001141806">
    <property type="component" value="Unassembled WGS sequence"/>
</dbReference>
<dbReference type="PANTHER" id="PTHR35741:SF1">
    <property type="entry name" value="FACTOR CWC22-LIKE PROTEIN, PUTATIVE (DUF3245)-RELATED"/>
    <property type="match status" value="1"/>
</dbReference>
<proteinExistence type="predicted"/>
<sequence>MSTEAPPAVRPKLVTLNKALQLAESWVNNMSGSTADDSTEIEFECRPSRLGLGAKVIHQPKFRASSDPVEKKLRAKLDAGKRKAAKNIEESNPSGKNEELDEDDSDEDSESRTNAFPKKRSILPASSLHAKKRQK</sequence>
<accession>A0A9Q0H2A4</accession>
<reference evidence="2" key="1">
    <citation type="journal article" date="2023" name="Plant J.">
        <title>The genome of the king protea, Protea cynaroides.</title>
        <authorList>
            <person name="Chang J."/>
            <person name="Duong T.A."/>
            <person name="Schoeman C."/>
            <person name="Ma X."/>
            <person name="Roodt D."/>
            <person name="Barker N."/>
            <person name="Li Z."/>
            <person name="Van de Peer Y."/>
            <person name="Mizrachi E."/>
        </authorList>
    </citation>
    <scope>NUCLEOTIDE SEQUENCE</scope>
    <source>
        <tissue evidence="2">Young leaves</tissue>
    </source>
</reference>
<dbReference type="Pfam" id="PF11595">
    <property type="entry name" value="DUF3245"/>
    <property type="match status" value="1"/>
</dbReference>
<evidence type="ECO:0000256" key="1">
    <source>
        <dbReference type="SAM" id="MobiDB-lite"/>
    </source>
</evidence>
<protein>
    <submittedName>
        <fullName evidence="2">Uncharacterized protein</fullName>
    </submittedName>
</protein>
<feature type="region of interest" description="Disordered" evidence="1">
    <location>
        <begin position="76"/>
        <end position="135"/>
    </location>
</feature>
<name>A0A9Q0H2A4_9MAGN</name>
<dbReference type="OrthoDB" id="1908779at2759"/>